<evidence type="ECO:0000313" key="8">
    <source>
        <dbReference type="Proteomes" id="UP000500806"/>
    </source>
</evidence>
<dbReference type="InterPro" id="IPR002104">
    <property type="entry name" value="Integrase_catalytic"/>
</dbReference>
<dbReference type="InterPro" id="IPR011010">
    <property type="entry name" value="DNA_brk_join_enz"/>
</dbReference>
<evidence type="ECO:0000256" key="3">
    <source>
        <dbReference type="ARBA" id="ARBA00023172"/>
    </source>
</evidence>
<evidence type="ECO:0000313" key="7">
    <source>
        <dbReference type="EMBL" id="QKM61894.1"/>
    </source>
</evidence>
<evidence type="ECO:0000259" key="6">
    <source>
        <dbReference type="PROSITE" id="PS51900"/>
    </source>
</evidence>
<dbReference type="GO" id="GO:0006310">
    <property type="term" value="P:DNA recombination"/>
    <property type="evidence" value="ECO:0007669"/>
    <property type="project" value="UniProtKB-KW"/>
</dbReference>
<evidence type="ECO:0000256" key="2">
    <source>
        <dbReference type="ARBA" id="ARBA00023125"/>
    </source>
</evidence>
<dbReference type="Pfam" id="PF00589">
    <property type="entry name" value="Phage_integrase"/>
    <property type="match status" value="1"/>
</dbReference>
<dbReference type="InterPro" id="IPR052925">
    <property type="entry name" value="Phage_Integrase-like_Recomb"/>
</dbReference>
<name>A0A6M9PIB4_9BURK</name>
<protein>
    <recommendedName>
        <fullName evidence="9">Site-specific recombinase XerD</fullName>
    </recommendedName>
</protein>
<dbReference type="SUPFAM" id="SSF47823">
    <property type="entry name" value="lambda integrase-like, N-terminal domain"/>
    <property type="match status" value="1"/>
</dbReference>
<feature type="domain" description="Core-binding (CB)" evidence="6">
    <location>
        <begin position="1"/>
        <end position="84"/>
    </location>
</feature>
<organism evidence="7 8">
    <name type="scientific">Polynucleobacter antarcticus</name>
    <dbReference type="NCBI Taxonomy" id="1743162"/>
    <lineage>
        <taxon>Bacteria</taxon>
        <taxon>Pseudomonadati</taxon>
        <taxon>Pseudomonadota</taxon>
        <taxon>Betaproteobacteria</taxon>
        <taxon>Burkholderiales</taxon>
        <taxon>Burkholderiaceae</taxon>
        <taxon>Polynucleobacter</taxon>
    </lineage>
</organism>
<dbReference type="PROSITE" id="PS51900">
    <property type="entry name" value="CB"/>
    <property type="match status" value="1"/>
</dbReference>
<dbReference type="KEGG" id="pani:DCO16_01620"/>
<dbReference type="InterPro" id="IPR010998">
    <property type="entry name" value="Integrase_recombinase_N"/>
</dbReference>
<keyword evidence="1" id="KW-0229">DNA integration</keyword>
<evidence type="ECO:0000259" key="5">
    <source>
        <dbReference type="PROSITE" id="PS51898"/>
    </source>
</evidence>
<evidence type="ECO:0000256" key="1">
    <source>
        <dbReference type="ARBA" id="ARBA00022908"/>
    </source>
</evidence>
<dbReference type="EMBL" id="CP028941">
    <property type="protein sequence ID" value="QKM61894.1"/>
    <property type="molecule type" value="Genomic_DNA"/>
</dbReference>
<dbReference type="SUPFAM" id="SSF56349">
    <property type="entry name" value="DNA breaking-rejoining enzymes"/>
    <property type="match status" value="1"/>
</dbReference>
<dbReference type="RefSeq" id="WP_173942046.1">
    <property type="nucleotide sequence ID" value="NZ_CBCSCD010000008.1"/>
</dbReference>
<feature type="domain" description="Tyr recombinase" evidence="5">
    <location>
        <begin position="110"/>
        <end position="299"/>
    </location>
</feature>
<dbReference type="InterPro" id="IPR044068">
    <property type="entry name" value="CB"/>
</dbReference>
<sequence length="299" mass="33247">MNPVEILHDTIIRIDGAYAPATIRAYVADFKAFIVFCESRNEPALPASSLSVAAFIVFMSATGRSSASIRRAIVGISALHLLNRLPDPSKEPEVRLAMKRMHRSIGRSSNQAFGIRQEMLTRMLGSLDGSLRGLRDAVLIQLAYDTLCRRSELVSLLALDLAQREANGIHHSILLRKSKVDQELRGRWIALQTQTVASIECWCDAAKITDGFLLRGVDHWGKVTESLSGSQINRIYKRIAMASNLDTTMIKKISGHSFRIGAAQDLLASGASMPTIMNRGRWSKSDTVMRYLEQYQVMK</sequence>
<dbReference type="GO" id="GO:0003677">
    <property type="term" value="F:DNA binding"/>
    <property type="evidence" value="ECO:0007669"/>
    <property type="project" value="UniProtKB-UniRule"/>
</dbReference>
<keyword evidence="2 4" id="KW-0238">DNA-binding</keyword>
<dbReference type="Gene3D" id="1.10.150.130">
    <property type="match status" value="1"/>
</dbReference>
<accession>A0A6M9PIB4</accession>
<dbReference type="GO" id="GO:0015074">
    <property type="term" value="P:DNA integration"/>
    <property type="evidence" value="ECO:0007669"/>
    <property type="project" value="UniProtKB-KW"/>
</dbReference>
<dbReference type="PANTHER" id="PTHR34605">
    <property type="entry name" value="PHAGE_INTEGRASE DOMAIN-CONTAINING PROTEIN"/>
    <property type="match status" value="1"/>
</dbReference>
<keyword evidence="3" id="KW-0233">DNA recombination</keyword>
<dbReference type="Proteomes" id="UP000500806">
    <property type="component" value="Chromosome"/>
</dbReference>
<dbReference type="PANTHER" id="PTHR34605:SF4">
    <property type="entry name" value="DNA ADENINE METHYLTRANSFERASE"/>
    <property type="match status" value="1"/>
</dbReference>
<reference evidence="7 8" key="1">
    <citation type="submission" date="2018-04" db="EMBL/GenBank/DDBJ databases">
        <title>Polynucleobacter sp. LimPoW16 genome.</title>
        <authorList>
            <person name="Hahn M.W."/>
        </authorList>
    </citation>
    <scope>NUCLEOTIDE SEQUENCE [LARGE SCALE GENOMIC DNA]</scope>
    <source>
        <strain evidence="7 8">LimPoW16</strain>
    </source>
</reference>
<dbReference type="AlphaFoldDB" id="A0A6M9PIB4"/>
<dbReference type="InterPro" id="IPR013762">
    <property type="entry name" value="Integrase-like_cat_sf"/>
</dbReference>
<dbReference type="Gene3D" id="1.10.443.10">
    <property type="entry name" value="Intergrase catalytic core"/>
    <property type="match status" value="1"/>
</dbReference>
<evidence type="ECO:0000256" key="4">
    <source>
        <dbReference type="PROSITE-ProRule" id="PRU01248"/>
    </source>
</evidence>
<gene>
    <name evidence="7" type="ORF">DCO16_01620</name>
</gene>
<keyword evidence="8" id="KW-1185">Reference proteome</keyword>
<proteinExistence type="predicted"/>
<evidence type="ECO:0008006" key="9">
    <source>
        <dbReference type="Google" id="ProtNLM"/>
    </source>
</evidence>
<dbReference type="PROSITE" id="PS51898">
    <property type="entry name" value="TYR_RECOMBINASE"/>
    <property type="match status" value="1"/>
</dbReference>